<dbReference type="FunFam" id="3.40.605.10:FF:000007">
    <property type="entry name" value="NAD/NADP-dependent betaine aldehyde dehydrogenase"/>
    <property type="match status" value="1"/>
</dbReference>
<dbReference type="EMBL" id="CP076022">
    <property type="protein sequence ID" value="QWC10466.1"/>
    <property type="molecule type" value="Genomic_DNA"/>
</dbReference>
<dbReference type="PROSITE" id="PS00070">
    <property type="entry name" value="ALDEHYDE_DEHYDR_CYS"/>
    <property type="match status" value="1"/>
</dbReference>
<feature type="active site" evidence="4">
    <location>
        <position position="266"/>
    </location>
</feature>
<dbReference type="PANTHER" id="PTHR42986:SF1">
    <property type="entry name" value="BENZALDEHYDE DEHYDROGENASE YFMT"/>
    <property type="match status" value="1"/>
</dbReference>
<dbReference type="InterPro" id="IPR016163">
    <property type="entry name" value="Ald_DH_C"/>
</dbReference>
<accession>A0A975M6R0</accession>
<dbReference type="Gene3D" id="3.40.309.10">
    <property type="entry name" value="Aldehyde Dehydrogenase, Chain A, domain 2"/>
    <property type="match status" value="1"/>
</dbReference>
<name>A0A975M6R0_9MICC</name>
<keyword evidence="3" id="KW-0520">NAD</keyword>
<dbReference type="InterPro" id="IPR015590">
    <property type="entry name" value="Aldehyde_DH_dom"/>
</dbReference>
<dbReference type="PROSITE" id="PS00687">
    <property type="entry name" value="ALDEHYDE_DEHYDR_GLU"/>
    <property type="match status" value="1"/>
</dbReference>
<dbReference type="RefSeq" id="WP_210231342.1">
    <property type="nucleotide sequence ID" value="NZ_CP076022.1"/>
</dbReference>
<dbReference type="InterPro" id="IPR029510">
    <property type="entry name" value="Ald_DH_CS_GLU"/>
</dbReference>
<dbReference type="CDD" id="cd07151">
    <property type="entry name" value="ALDH_HBenzADH"/>
    <property type="match status" value="1"/>
</dbReference>
<evidence type="ECO:0000256" key="4">
    <source>
        <dbReference type="PROSITE-ProRule" id="PRU10007"/>
    </source>
</evidence>
<feature type="domain" description="Aldehyde dehydrogenase" evidence="6">
    <location>
        <begin position="27"/>
        <end position="486"/>
    </location>
</feature>
<dbReference type="FunFam" id="3.40.309.10:FF:000009">
    <property type="entry name" value="Aldehyde dehydrogenase A"/>
    <property type="match status" value="1"/>
</dbReference>
<dbReference type="InterPro" id="IPR016160">
    <property type="entry name" value="Ald_DH_CS_CYS"/>
</dbReference>
<keyword evidence="8" id="KW-1185">Reference proteome</keyword>
<dbReference type="InterPro" id="IPR016161">
    <property type="entry name" value="Ald_DH/histidinol_DH"/>
</dbReference>
<evidence type="ECO:0000256" key="3">
    <source>
        <dbReference type="ARBA" id="ARBA00023027"/>
    </source>
</evidence>
<evidence type="ECO:0000256" key="2">
    <source>
        <dbReference type="ARBA" id="ARBA00023002"/>
    </source>
</evidence>
<dbReference type="AlphaFoldDB" id="A0A975M6R0"/>
<dbReference type="KEGG" id="ajg:KKR91_02090"/>
<proteinExistence type="inferred from homology"/>
<gene>
    <name evidence="7" type="ORF">KKR91_02090</name>
</gene>
<dbReference type="InterPro" id="IPR016162">
    <property type="entry name" value="Ald_DH_N"/>
</dbReference>
<dbReference type="SUPFAM" id="SSF53720">
    <property type="entry name" value="ALDH-like"/>
    <property type="match status" value="1"/>
</dbReference>
<evidence type="ECO:0000313" key="7">
    <source>
        <dbReference type="EMBL" id="QWC10466.1"/>
    </source>
</evidence>
<dbReference type="Gene3D" id="3.40.605.10">
    <property type="entry name" value="Aldehyde Dehydrogenase, Chain A, domain 1"/>
    <property type="match status" value="1"/>
</dbReference>
<dbReference type="GO" id="GO:0016620">
    <property type="term" value="F:oxidoreductase activity, acting on the aldehyde or oxo group of donors, NAD or NADP as acceptor"/>
    <property type="evidence" value="ECO:0007669"/>
    <property type="project" value="InterPro"/>
</dbReference>
<dbReference type="PANTHER" id="PTHR42986">
    <property type="entry name" value="BENZALDEHYDE DEHYDROGENASE YFMT"/>
    <property type="match status" value="1"/>
</dbReference>
<dbReference type="Proteomes" id="UP000676885">
    <property type="component" value="Chromosome"/>
</dbReference>
<keyword evidence="2 5" id="KW-0560">Oxidoreductase</keyword>
<comment type="similarity">
    <text evidence="1 5">Belongs to the aldehyde dehydrogenase family.</text>
</comment>
<evidence type="ECO:0000313" key="8">
    <source>
        <dbReference type="Proteomes" id="UP000676885"/>
    </source>
</evidence>
<reference evidence="7 8" key="1">
    <citation type="submission" date="2021-05" db="EMBL/GenBank/DDBJ databases">
        <title>Novel species in genus Arthrobacter.</title>
        <authorList>
            <person name="Zhang G."/>
        </authorList>
    </citation>
    <scope>NUCLEOTIDE SEQUENCE [LARGE SCALE GENOMIC DNA]</scope>
    <source>
        <strain evidence="8">zg-ZUI227</strain>
    </source>
</reference>
<evidence type="ECO:0000256" key="5">
    <source>
        <dbReference type="RuleBase" id="RU003345"/>
    </source>
</evidence>
<evidence type="ECO:0000259" key="6">
    <source>
        <dbReference type="Pfam" id="PF00171"/>
    </source>
</evidence>
<dbReference type="Pfam" id="PF00171">
    <property type="entry name" value="Aldedh"/>
    <property type="match status" value="1"/>
</dbReference>
<sequence>MSTTKAETTHQAVTDWIPAQQYIAGAWRDGSSDRTLSDTSPFDGAELMSIRQASREDLDEAYTAAAKAQQEWAAQTPSARRAVIERAAEIFDERREEIIAWLAAESGSTVIKANIEVDSAKAITKESATFPHRVSGRILESDTPGKESRVYRGPLGVVGVISPWNFPLHLSQRSVAPALALGNAVVLKPASDTPVTGGLMIAKIFEEAGLPAGVLSVVVGAGSEIGDAFVEHPVPGFISFTGSTPVGKNLGALASSGPTLKHVALELGGNSPFVVLADADVDQAVKAAIMGKFLHQGQICMAVNRIIVEDAVYDEFVEKFAAHAKTLKSGDPSDPQNTVGPIINAKQLEGLQKKITLAQEQGARMVVEGQTNGQVLSPYVFADVTRDMELFQDEIFGPIAGITRAADAEDALALANASELGLASSVFTSDLDRGVQFARRIKAGMTHVNDIPVQDEAHVAFGGEKNSGLGRFNGEWAIAEFTTDHTITLQREPRQYPF</sequence>
<protein>
    <submittedName>
        <fullName evidence="7">Aldehyde dehydrogenase family protein</fullName>
    </submittedName>
</protein>
<organism evidence="7 8">
    <name type="scientific">Arthrobacter jiangjiafuii</name>
    <dbReference type="NCBI Taxonomy" id="2817475"/>
    <lineage>
        <taxon>Bacteria</taxon>
        <taxon>Bacillati</taxon>
        <taxon>Actinomycetota</taxon>
        <taxon>Actinomycetes</taxon>
        <taxon>Micrococcales</taxon>
        <taxon>Micrococcaceae</taxon>
        <taxon>Arthrobacter</taxon>
    </lineage>
</organism>
<evidence type="ECO:0000256" key="1">
    <source>
        <dbReference type="ARBA" id="ARBA00009986"/>
    </source>
</evidence>